<reference evidence="3 4" key="1">
    <citation type="journal article" date="2016" name="G3 (Bethesda)">
        <title>First Draft Assembly and Annotation of the Genome of a California Endemic Oak Quercus lobata Nee (Fagaceae).</title>
        <authorList>
            <person name="Sork V.L."/>
            <person name="Fitz-Gibbon S.T."/>
            <person name="Puiu D."/>
            <person name="Crepeau M."/>
            <person name="Gugger P.F."/>
            <person name="Sherman R."/>
            <person name="Stevens K."/>
            <person name="Langley C.H."/>
            <person name="Pellegrini M."/>
            <person name="Salzberg S.L."/>
        </authorList>
    </citation>
    <scope>NUCLEOTIDE SEQUENCE [LARGE SCALE GENOMIC DNA]</scope>
    <source>
        <strain evidence="3 4">cv. SW786</strain>
    </source>
</reference>
<dbReference type="CDD" id="cd00475">
    <property type="entry name" value="Cis_IPPS"/>
    <property type="match status" value="1"/>
</dbReference>
<sequence length="222" mass="25396">METGDMLRSSLRADDAAGHKAGFLALTSMLKYCYELGIKCVSIYAFSIDNFKRRPNEVQYVMDLTLKKIQGLLKEKSIVQKVAAEKAMVATTNNTGMTMPFICVAYTSTDEIVHAIQESCNNNWVGIQEANGRKAWNQEIRDEEYQMEEKAIIKLRDIEKHMYMDVAPDPDILIQTSGEHRLSNFQLWQTTYCLLCSPAVLWPEIGIRHLVRAVLDFQQHRS</sequence>
<keyword evidence="4" id="KW-1185">Reference proteome</keyword>
<evidence type="ECO:0000256" key="2">
    <source>
        <dbReference type="RuleBase" id="RU363018"/>
    </source>
</evidence>
<dbReference type="Proteomes" id="UP000594261">
    <property type="component" value="Chromosome 1"/>
</dbReference>
<comment type="similarity">
    <text evidence="2">Belongs to the UPP synthase family.</text>
</comment>
<dbReference type="OMA" id="LERHMYM"/>
<dbReference type="GO" id="GO:0016094">
    <property type="term" value="P:polyprenol biosynthetic process"/>
    <property type="evidence" value="ECO:0007669"/>
    <property type="project" value="TreeGrafter"/>
</dbReference>
<keyword evidence="1 2" id="KW-0808">Transferase</keyword>
<dbReference type="EnsemblPlants" id="QL01p022698:mrna">
    <property type="protein sequence ID" value="QL01p022698:mrna"/>
    <property type="gene ID" value="QL01p022698"/>
</dbReference>
<proteinExistence type="inferred from homology"/>
<dbReference type="GO" id="GO:0005783">
    <property type="term" value="C:endoplasmic reticulum"/>
    <property type="evidence" value="ECO:0007669"/>
    <property type="project" value="TreeGrafter"/>
</dbReference>
<evidence type="ECO:0000313" key="4">
    <source>
        <dbReference type="Proteomes" id="UP000594261"/>
    </source>
</evidence>
<dbReference type="NCBIfam" id="TIGR00055">
    <property type="entry name" value="uppS"/>
    <property type="match status" value="1"/>
</dbReference>
<dbReference type="Gramene" id="QL01p022698:mrna">
    <property type="protein sequence ID" value="QL01p022698:mrna"/>
    <property type="gene ID" value="QL01p022698"/>
</dbReference>
<organism evidence="3 4">
    <name type="scientific">Quercus lobata</name>
    <name type="common">Valley oak</name>
    <dbReference type="NCBI Taxonomy" id="97700"/>
    <lineage>
        <taxon>Eukaryota</taxon>
        <taxon>Viridiplantae</taxon>
        <taxon>Streptophyta</taxon>
        <taxon>Embryophyta</taxon>
        <taxon>Tracheophyta</taxon>
        <taxon>Spermatophyta</taxon>
        <taxon>Magnoliopsida</taxon>
        <taxon>eudicotyledons</taxon>
        <taxon>Gunneridae</taxon>
        <taxon>Pentapetalae</taxon>
        <taxon>rosids</taxon>
        <taxon>fabids</taxon>
        <taxon>Fagales</taxon>
        <taxon>Fagaceae</taxon>
        <taxon>Quercus</taxon>
    </lineage>
</organism>
<protein>
    <recommendedName>
        <fullName evidence="2">Alkyl transferase</fullName>
        <ecNumber evidence="2">2.5.1.-</ecNumber>
    </recommendedName>
</protein>
<dbReference type="Gene3D" id="3.40.1180.10">
    <property type="entry name" value="Decaprenyl diphosphate synthase-like"/>
    <property type="match status" value="1"/>
</dbReference>
<dbReference type="InterPro" id="IPR001441">
    <property type="entry name" value="UPP_synth-like"/>
</dbReference>
<dbReference type="EC" id="2.5.1.-" evidence="2"/>
<dbReference type="SUPFAM" id="SSF64005">
    <property type="entry name" value="Undecaprenyl diphosphate synthase"/>
    <property type="match status" value="1"/>
</dbReference>
<name>A0A7N2KNF7_QUELO</name>
<accession>A0A7N2KNF7</accession>
<dbReference type="PANTHER" id="PTHR10291">
    <property type="entry name" value="DEHYDRODOLICHYL DIPHOSPHATE SYNTHASE FAMILY MEMBER"/>
    <property type="match status" value="1"/>
</dbReference>
<dbReference type="InterPro" id="IPR036424">
    <property type="entry name" value="UPP_synth-like_sf"/>
</dbReference>
<evidence type="ECO:0000313" key="3">
    <source>
        <dbReference type="EnsemblPlants" id="QL01p022698:mrna"/>
    </source>
</evidence>
<dbReference type="PANTHER" id="PTHR10291:SF32">
    <property type="entry name" value="ALKYL TRANSFERASE"/>
    <property type="match status" value="1"/>
</dbReference>
<dbReference type="EMBL" id="LRBV02000001">
    <property type="status" value="NOT_ANNOTATED_CDS"/>
    <property type="molecule type" value="Genomic_DNA"/>
</dbReference>
<reference evidence="3" key="2">
    <citation type="submission" date="2021-01" db="UniProtKB">
        <authorList>
            <consortium name="EnsemblPlants"/>
        </authorList>
    </citation>
    <scope>IDENTIFICATION</scope>
</reference>
<evidence type="ECO:0000256" key="1">
    <source>
        <dbReference type="ARBA" id="ARBA00022679"/>
    </source>
</evidence>
<dbReference type="Pfam" id="PF01255">
    <property type="entry name" value="Prenyltransf"/>
    <property type="match status" value="1"/>
</dbReference>
<dbReference type="GO" id="GO:0045547">
    <property type="term" value="F:ditrans,polycis-polyprenyl diphosphate synthase [(2E,6E)-farnesyl diphosphate specific] activity"/>
    <property type="evidence" value="ECO:0007669"/>
    <property type="project" value="TreeGrafter"/>
</dbReference>
<dbReference type="AlphaFoldDB" id="A0A7N2KNF7"/>
<dbReference type="InParanoid" id="A0A7N2KNF7"/>